<feature type="compositionally biased region" description="Basic and acidic residues" evidence="2">
    <location>
        <begin position="55"/>
        <end position="83"/>
    </location>
</feature>
<dbReference type="Proteomes" id="UP000316726">
    <property type="component" value="Chromosome 5"/>
</dbReference>
<feature type="region of interest" description="Disordered" evidence="2">
    <location>
        <begin position="219"/>
        <end position="307"/>
    </location>
</feature>
<organism evidence="3 4">
    <name type="scientific">Chloropicon primus</name>
    <dbReference type="NCBI Taxonomy" id="1764295"/>
    <lineage>
        <taxon>Eukaryota</taxon>
        <taxon>Viridiplantae</taxon>
        <taxon>Chlorophyta</taxon>
        <taxon>Chloropicophyceae</taxon>
        <taxon>Chloropicales</taxon>
        <taxon>Chloropicaceae</taxon>
        <taxon>Chloropicon</taxon>
    </lineage>
</organism>
<evidence type="ECO:0000313" key="3">
    <source>
        <dbReference type="EMBL" id="QDZ21338.1"/>
    </source>
</evidence>
<feature type="compositionally biased region" description="Basic residues" evidence="2">
    <location>
        <begin position="23"/>
        <end position="37"/>
    </location>
</feature>
<accession>A0A5B8ML41</accession>
<name>A0A5B8ML41_9CHLO</name>
<reference evidence="3 4" key="1">
    <citation type="submission" date="2018-07" db="EMBL/GenBank/DDBJ databases">
        <title>The complete nuclear genome of the prasinophyte Chloropicon primus (CCMP1205).</title>
        <authorList>
            <person name="Pombert J.-F."/>
            <person name="Otis C."/>
            <person name="Turmel M."/>
            <person name="Lemieux C."/>
        </authorList>
    </citation>
    <scope>NUCLEOTIDE SEQUENCE [LARGE SCALE GENOMIC DNA]</scope>
    <source>
        <strain evidence="3 4">CCMP1205</strain>
    </source>
</reference>
<dbReference type="PANTHER" id="PTHR47490:SF2">
    <property type="entry name" value="PROTEIN BLISTER"/>
    <property type="match status" value="1"/>
</dbReference>
<dbReference type="EMBL" id="CP031038">
    <property type="protein sequence ID" value="QDZ21338.1"/>
    <property type="molecule type" value="Genomic_DNA"/>
</dbReference>
<feature type="coiled-coil region" evidence="1">
    <location>
        <begin position="327"/>
        <end position="459"/>
    </location>
</feature>
<evidence type="ECO:0000313" key="4">
    <source>
        <dbReference type="Proteomes" id="UP000316726"/>
    </source>
</evidence>
<feature type="region of interest" description="Disordered" evidence="2">
    <location>
        <begin position="1"/>
        <end position="206"/>
    </location>
</feature>
<sequence length="537" mass="56674">MVEAKSKADLAEAGRKKLEAFRNRKKNKKEKKSKKKDVKTTKIEALQGVTPAAGDDSREDRVVSERRLEEVDKVEATRLREPSPLEVESAAVARQRKSGSTSTSGTDKLESGDTRAGARHGGESGGAGAAATASSEGKSKAVSLSQSYSMLSDSYMSSVVQSTSNNRNTTKSVTSGLFSAGASEREAKPRANPREAHPVPPKLGVPETQPIVAQEFAKAAELQAPGGEREGLSGGAKAGFSSERTLEESKPASARGGLQGIGAGLTKAVSLGGNGNEEGVAPGGLDGGVPTAAEEQEGEGVAKKSPSLTERDVEGFQGHIDLLAREKYELQRGLEAQQRAIEALTKENMSLTESFNAKGSHSRDLESQVVELQEQIDTFAMAAERALEERDAALNGSAASAERTKSLASEVIQLEENLLQARSNELKAQRENAPLQEKVDDLKHKVESLQKEREALVRSIKSPGGGANGVVEHHAFANGHSSKTDSFPAGGPTTGLQASVAHSEAEVVSLVEQLERATGQHTAATVRSIFSLLDDLL</sequence>
<feature type="compositionally biased region" description="Low complexity" evidence="2">
    <location>
        <begin position="129"/>
        <end position="158"/>
    </location>
</feature>
<feature type="compositionally biased region" description="Polar residues" evidence="2">
    <location>
        <begin position="159"/>
        <end position="177"/>
    </location>
</feature>
<gene>
    <name evidence="3" type="ORF">A3770_05p38560</name>
</gene>
<keyword evidence="1" id="KW-0175">Coiled coil</keyword>
<dbReference type="AlphaFoldDB" id="A0A5B8ML41"/>
<feature type="compositionally biased region" description="Basic and acidic residues" evidence="2">
    <location>
        <begin position="1"/>
        <end position="22"/>
    </location>
</feature>
<dbReference type="PANTHER" id="PTHR47490">
    <property type="entry name" value="PROTEIN BLISTER"/>
    <property type="match status" value="1"/>
</dbReference>
<protein>
    <submittedName>
        <fullName evidence="3">Uncharacterized protein</fullName>
    </submittedName>
</protein>
<evidence type="ECO:0000256" key="2">
    <source>
        <dbReference type="SAM" id="MobiDB-lite"/>
    </source>
</evidence>
<dbReference type="GO" id="GO:0040008">
    <property type="term" value="P:regulation of growth"/>
    <property type="evidence" value="ECO:0007669"/>
    <property type="project" value="InterPro"/>
</dbReference>
<evidence type="ECO:0000256" key="1">
    <source>
        <dbReference type="SAM" id="Coils"/>
    </source>
</evidence>
<feature type="compositionally biased region" description="Basic and acidic residues" evidence="2">
    <location>
        <begin position="183"/>
        <end position="197"/>
    </location>
</feature>
<dbReference type="OrthoDB" id="552182at2759"/>
<keyword evidence="4" id="KW-1185">Reference proteome</keyword>
<feature type="compositionally biased region" description="Gly residues" evidence="2">
    <location>
        <begin position="272"/>
        <end position="287"/>
    </location>
</feature>
<proteinExistence type="predicted"/>
<dbReference type="Gene3D" id="1.10.287.1490">
    <property type="match status" value="1"/>
</dbReference>
<dbReference type="InterPro" id="IPR044194">
    <property type="entry name" value="BLISTER"/>
</dbReference>